<dbReference type="OrthoDB" id="30826at2759"/>
<dbReference type="Proteomes" id="UP000008980">
    <property type="component" value="Chromosome 30"/>
</dbReference>
<dbReference type="GO" id="GO:0006310">
    <property type="term" value="P:DNA recombination"/>
    <property type="evidence" value="ECO:0007669"/>
    <property type="project" value="UniProtKB-KW"/>
</dbReference>
<comment type="similarity">
    <text evidence="2">Belongs to the ku80 family.</text>
</comment>
<reference evidence="18" key="3">
    <citation type="submission" date="2011-02" db="EMBL/GenBank/DDBJ databases">
        <title>Whole genome sequencing of Leishmania donovani clinical lines reveals dynamic variation related to drug resistance.</title>
        <authorList>
            <person name="Downing T."/>
            <person name="Imamura H."/>
            <person name="Sanders M."/>
            <person name="Decuypere S."/>
            <person name="Hertz-Fowler C."/>
            <person name="Clark T.G."/>
            <person name="Rijal S."/>
            <person name="Sundar S."/>
            <person name="Quail M.A."/>
            <person name="De Doncker S."/>
            <person name="Maes I."/>
            <person name="Vanaerschot M."/>
            <person name="Stark O."/>
            <person name="Schonian G."/>
            <person name="Dujardin J.C."/>
            <person name="Berriman M."/>
        </authorList>
    </citation>
    <scope>NUCLEOTIDE SEQUENCE [LARGE SCALE GENOMIC DNA]</scope>
    <source>
        <strain evidence="18">BPK282A1</strain>
    </source>
</reference>
<dbReference type="InterPro" id="IPR016194">
    <property type="entry name" value="SPOC-like_C_dom_sf"/>
</dbReference>
<evidence type="ECO:0000256" key="1">
    <source>
        <dbReference type="ARBA" id="ARBA00004123"/>
    </source>
</evidence>
<dbReference type="Proteomes" id="UP000274082">
    <property type="component" value="Chromosome 30"/>
</dbReference>
<evidence type="ECO:0000256" key="10">
    <source>
        <dbReference type="ARBA" id="ARBA00023204"/>
    </source>
</evidence>
<dbReference type="Pfam" id="PF02735">
    <property type="entry name" value="Ku"/>
    <property type="match status" value="1"/>
</dbReference>
<gene>
    <name evidence="16" type="ORF">CGC21_34980</name>
    <name evidence="17" type="ORF">CGC21_34985</name>
    <name evidence="15" type="ORF">LDBPK_300340</name>
    <name evidence="14" type="ORF">LdCL_300008500</name>
</gene>
<dbReference type="EMBL" id="RHLC01000011">
    <property type="protein sequence ID" value="TPP45605.1"/>
    <property type="molecule type" value="Genomic_DNA"/>
</dbReference>
<dbReference type="EMBL" id="CP029529">
    <property type="protein sequence ID" value="AYU80830.1"/>
    <property type="molecule type" value="Genomic_DNA"/>
</dbReference>
<dbReference type="GO" id="GO:0043564">
    <property type="term" value="C:Ku70:Ku80 complex"/>
    <property type="evidence" value="ECO:0007669"/>
    <property type="project" value="InterPro"/>
</dbReference>
<dbReference type="InterPro" id="IPR036465">
    <property type="entry name" value="vWFA_dom_sf"/>
</dbReference>
<keyword evidence="5" id="KW-0378">Hydrolase</keyword>
<dbReference type="CDD" id="cd00873">
    <property type="entry name" value="KU80"/>
    <property type="match status" value="1"/>
</dbReference>
<keyword evidence="19" id="KW-1185">Reference proteome</keyword>
<dbReference type="FunFam" id="3.40.50.410:FF:000146">
    <property type="entry name" value="ATP-dependent DNA helicase II subunit 2"/>
    <property type="match status" value="1"/>
</dbReference>
<dbReference type="RefSeq" id="XP_003862748.1">
    <property type="nucleotide sequence ID" value="XM_003862700.1"/>
</dbReference>
<dbReference type="GO" id="GO:0016787">
    <property type="term" value="F:hydrolase activity"/>
    <property type="evidence" value="ECO:0007669"/>
    <property type="project" value="UniProtKB-KW"/>
</dbReference>
<evidence type="ECO:0000256" key="12">
    <source>
        <dbReference type="SAM" id="SignalP"/>
    </source>
</evidence>
<reference evidence="15 18" key="1">
    <citation type="journal article" date="2011" name="Genome Res.">
        <title>Whole genome sequencing of multiple Leishmania donovani clinical isolates provides insights into population structure and mechanisms of drug resistance.</title>
        <authorList>
            <person name="Downing T."/>
            <person name="Imamura H."/>
            <person name="Decuypere S."/>
            <person name="Clark T.G."/>
            <person name="Coombs G.H."/>
            <person name="Cotton J.A."/>
            <person name="Hilley J.D."/>
            <person name="de Doncker S."/>
            <person name="Maes I."/>
            <person name="Mottram J.C."/>
            <person name="Quail M.A."/>
            <person name="Rijal S."/>
            <person name="Sanders M."/>
            <person name="Schonian G."/>
            <person name="Stark O."/>
            <person name="Sundar S."/>
            <person name="Vanaerschot M."/>
            <person name="Hertz-Fowler C."/>
            <person name="Dujardin J.C."/>
            <person name="Berriman M."/>
        </authorList>
    </citation>
    <scope>NUCLEOTIDE SEQUENCE [LARGE SCALE GENOMIC DNA]</scope>
    <source>
        <strain evidence="15 18">BPK282A1</strain>
    </source>
</reference>
<evidence type="ECO:0000256" key="2">
    <source>
        <dbReference type="ARBA" id="ARBA00007726"/>
    </source>
</evidence>
<evidence type="ECO:0000313" key="20">
    <source>
        <dbReference type="Proteomes" id="UP000318447"/>
    </source>
</evidence>
<keyword evidence="12" id="KW-0732">Signal</keyword>
<dbReference type="SUPFAM" id="SSF53300">
    <property type="entry name" value="vWA-like"/>
    <property type="match status" value="1"/>
</dbReference>
<keyword evidence="11" id="KW-0539">Nucleus</keyword>
<evidence type="ECO:0000256" key="5">
    <source>
        <dbReference type="ARBA" id="ARBA00022801"/>
    </source>
</evidence>
<dbReference type="EMBL" id="FR799617">
    <property type="protein sequence ID" value="CBZ36056.1"/>
    <property type="molecule type" value="Genomic_DNA"/>
</dbReference>
<reference evidence="16" key="6">
    <citation type="submission" date="2019-02" db="EMBL/GenBank/DDBJ databases">
        <title>FDA dAtabase for Regulatory Grade micrObial Sequences (FDA-ARGOS): Supporting development and validation of Infectious Disease Dx tests.</title>
        <authorList>
            <person name="Duncan R."/>
            <person name="Fisher C."/>
            <person name="Tallon L.J."/>
            <person name="Sadzewicz L."/>
            <person name="Sengamalay N."/>
            <person name="Ott S."/>
            <person name="Godinez A."/>
            <person name="Nagaraj S."/>
            <person name="Nadendla S."/>
            <person name="Sichtig H."/>
        </authorList>
    </citation>
    <scope>NUCLEOTIDE SEQUENCE</scope>
    <source>
        <strain evidence="16">FDAARGOS_361</strain>
    </source>
</reference>
<dbReference type="SUPFAM" id="SSF101420">
    <property type="entry name" value="C-terminal domain of Ku80"/>
    <property type="match status" value="1"/>
</dbReference>
<feature type="chain" id="PRO_5044599620" evidence="12">
    <location>
        <begin position="20"/>
        <end position="798"/>
    </location>
</feature>
<evidence type="ECO:0000313" key="15">
    <source>
        <dbReference type="EMBL" id="CBZ36056.1"/>
    </source>
</evidence>
<evidence type="ECO:0000313" key="14">
    <source>
        <dbReference type="EMBL" id="AYU80830.1"/>
    </source>
</evidence>
<evidence type="ECO:0000256" key="7">
    <source>
        <dbReference type="ARBA" id="ARBA00022840"/>
    </source>
</evidence>
<organism evidence="14 19">
    <name type="scientific">Leishmania donovani</name>
    <dbReference type="NCBI Taxonomy" id="5661"/>
    <lineage>
        <taxon>Eukaryota</taxon>
        <taxon>Discoba</taxon>
        <taxon>Euglenozoa</taxon>
        <taxon>Kinetoplastea</taxon>
        <taxon>Metakinetoplastina</taxon>
        <taxon>Trypanosomatida</taxon>
        <taxon>Trypanosomatidae</taxon>
        <taxon>Leishmaniinae</taxon>
        <taxon>Leishmania</taxon>
    </lineage>
</organism>
<dbReference type="GO" id="GO:0006303">
    <property type="term" value="P:double-strand break repair via nonhomologous end joining"/>
    <property type="evidence" value="ECO:0007669"/>
    <property type="project" value="InterPro"/>
</dbReference>
<dbReference type="SUPFAM" id="SSF100939">
    <property type="entry name" value="SPOC domain-like"/>
    <property type="match status" value="1"/>
</dbReference>
<evidence type="ECO:0000313" key="16">
    <source>
        <dbReference type="EMBL" id="TPP45605.1"/>
    </source>
</evidence>
<dbReference type="Pfam" id="PF08785">
    <property type="entry name" value="Ku_PK_bind"/>
    <property type="match status" value="1"/>
</dbReference>
<accession>E9BLC8</accession>
<reference evidence="20" key="5">
    <citation type="submission" date="2019-02" db="EMBL/GenBank/DDBJ databases">
        <title>FDA dAtabase for Regulatory Grade micrObial Sequences (FDA-ARGOS): Supporting development and validation of Infectious Disease Dx tests.</title>
        <authorList>
            <person name="Duncan R."/>
            <person name="Fisher C."/>
            <person name="Tallon L."/>
            <person name="Sadzewicz L."/>
            <person name="Sengamalay N."/>
            <person name="Ott S."/>
            <person name="Godinez A."/>
            <person name="Nagaraj S."/>
            <person name="Vavikolanu K."/>
            <person name="Nadendla S."/>
            <person name="Aluvathingal J."/>
            <person name="Sichtig H."/>
        </authorList>
    </citation>
    <scope>NUCLEOTIDE SEQUENCE [LARGE SCALE GENOMIC DNA]</scope>
    <source>
        <strain evidence="20">FDAARGOS_361</strain>
    </source>
</reference>
<evidence type="ECO:0000256" key="9">
    <source>
        <dbReference type="ARBA" id="ARBA00023172"/>
    </source>
</evidence>
<evidence type="ECO:0000256" key="6">
    <source>
        <dbReference type="ARBA" id="ARBA00022806"/>
    </source>
</evidence>
<keyword evidence="3" id="KW-0547">Nucleotide-binding</keyword>
<dbReference type="PANTHER" id="PTHR12604:SF4">
    <property type="entry name" value="X-RAY REPAIR CROSS-COMPLEMENTING PROTEIN 5"/>
    <property type="match status" value="1"/>
</dbReference>
<dbReference type="FunFam" id="1.25.40.240:FF:000004">
    <property type="entry name" value="KU80 protein, putative"/>
    <property type="match status" value="1"/>
</dbReference>
<reference evidence="14 19" key="4">
    <citation type="journal article" date="2018" name="Sci. Rep.">
        <title>A complete Leishmania donovani reference genome identifies novel genetic variations associated with virulence.</title>
        <authorList>
            <person name="Lypaczewski P."/>
            <person name="Hoshizaki J."/>
            <person name="Zhang W.-W."/>
            <person name="McCall L.-I."/>
            <person name="Torcivia-Rodriguez J."/>
            <person name="Simonyan V."/>
            <person name="Kaur A."/>
            <person name="Dewar K."/>
            <person name="Matlashewski G."/>
        </authorList>
    </citation>
    <scope>NUCLEOTIDE SEQUENCE [LARGE SCALE GENOMIC DNA]</scope>
    <source>
        <strain evidence="14 19">LdCL</strain>
    </source>
</reference>
<evidence type="ECO:0000256" key="8">
    <source>
        <dbReference type="ARBA" id="ARBA00023125"/>
    </source>
</evidence>
<dbReference type="GO" id="GO:0005524">
    <property type="term" value="F:ATP binding"/>
    <property type="evidence" value="ECO:0007669"/>
    <property type="project" value="UniProtKB-KW"/>
</dbReference>
<keyword evidence="6" id="KW-0347">Helicase</keyword>
<dbReference type="KEGG" id="ldo:LDBPK_300340"/>
<dbReference type="Gene3D" id="2.40.290.10">
    <property type="match status" value="1"/>
</dbReference>
<evidence type="ECO:0000313" key="17">
    <source>
        <dbReference type="EMBL" id="TPP45606.1"/>
    </source>
</evidence>
<proteinExistence type="inferred from homology"/>
<evidence type="ECO:0000256" key="4">
    <source>
        <dbReference type="ARBA" id="ARBA00022763"/>
    </source>
</evidence>
<dbReference type="AlphaFoldDB" id="A0A3Q8IRQ2"/>
<keyword evidence="9" id="KW-0233">DNA recombination</keyword>
<dbReference type="InterPro" id="IPR006164">
    <property type="entry name" value="DNA_bd_Ku70/Ku80"/>
</dbReference>
<protein>
    <submittedName>
        <fullName evidence="14">KU80 protein, putative</fullName>
    </submittedName>
    <submittedName>
        <fullName evidence="16">Ku70/Ku80 beta-barrel domain family protein</fullName>
    </submittedName>
</protein>
<dbReference type="Proteomes" id="UP000318447">
    <property type="component" value="Unassembled WGS sequence"/>
</dbReference>
<dbReference type="OMA" id="WAMQYVW"/>
<dbReference type="Gene3D" id="3.40.50.410">
    <property type="entry name" value="von Willebrand factor, type A domain"/>
    <property type="match status" value="1"/>
</dbReference>
<accession>A0A3Q8IRQ2</accession>
<dbReference type="PANTHER" id="PTHR12604">
    <property type="entry name" value="KU AUTOANTIGEN DNA HELICASE"/>
    <property type="match status" value="1"/>
</dbReference>
<dbReference type="InterPro" id="IPR036494">
    <property type="entry name" value="Ku_C_sf"/>
</dbReference>
<dbReference type="GO" id="GO:0004386">
    <property type="term" value="F:helicase activity"/>
    <property type="evidence" value="ECO:0007669"/>
    <property type="project" value="UniProtKB-KW"/>
</dbReference>
<dbReference type="InterPro" id="IPR024193">
    <property type="entry name" value="Ku80"/>
</dbReference>
<dbReference type="Gene3D" id="1.25.40.240">
    <property type="entry name" value="Ku, C-terminal domain"/>
    <property type="match status" value="1"/>
</dbReference>
<keyword evidence="7" id="KW-0067">ATP-binding</keyword>
<comment type="subcellular location">
    <subcellularLocation>
        <location evidence="1">Nucleus</location>
    </subcellularLocation>
</comment>
<dbReference type="GeneID" id="13385455"/>
<dbReference type="FunFam" id="2.40.290.10:FF:000018">
    <property type="entry name" value="Putative KU80 protein"/>
    <property type="match status" value="1"/>
</dbReference>
<evidence type="ECO:0000313" key="18">
    <source>
        <dbReference type="Proteomes" id="UP000008980"/>
    </source>
</evidence>
<evidence type="ECO:0000256" key="11">
    <source>
        <dbReference type="ARBA" id="ARBA00023242"/>
    </source>
</evidence>
<dbReference type="VEuPathDB" id="TriTrypDB:LdCL_300008500"/>
<dbReference type="VEuPathDB" id="TriTrypDB:LdBPK_300340.1"/>
<dbReference type="VEuPathDB" id="TriTrypDB:LDHU3_30.0480"/>
<feature type="domain" description="Ku" evidence="13">
    <location>
        <begin position="300"/>
        <end position="440"/>
    </location>
</feature>
<sequence length="798" mass="85783">MSKGAAVLVLDITLPRAAALAEACDLCDRILADKMIYAPSDEVAVILAGTEKSRSALYERSEQARYNHITVAADLGPATTLTLAPIAATRAGVAVLPDGATVRRSIAEAYDFIDALQVAVAVLQVRTSQKRYNRCIYFLTDARHEVRHKEDLLSLIGALQRDQVALVVIGFDFQALPAPTDSQGKFNEFTAGEASAWAALDRKAQNEIILAALCTELGSPSTLVSPAEALASLSLPRCRRIRQQPVLKVALRIGDVRLATQLFTLTQEERLPSLRRSTQEGVDVVQTIEYVAVGGVEEQPCALAKEERVEAFFLGADRISCSEADRETMRVKGPRALEAIGFVGEAEVEPYLLMGGTRALLPLAGDHAGQRGFNALVDAMASSRKAMLVRLVRTADAAPSLCVCFARTAGSSAEQRHLVLAPLPFAEDVRALRFSEYPELQFSAAEEQLMDELIDGLSVDDSVLAPHDTFNPVLQQYYATLRSKLSAMNVSAEKGNAKATSSEAAVPQLLPTLRGTSTDFFAEGSAVYEAVSAHRAALASCANAFPYEDEVDALLPGSRDAGWKGKPWYQDVATTSSLIDPQAVSPPSASQGSGGAPSTIAAAIARGVRCGGEADEASAGSHATSDANSISTAPHDTISGGLSFAITSVDPVGSFSMIVHHPAVTEAQLNKAKDDLSDVIWELLRSSIKDAIYRKCMACIMALRQFCVKQDDAAYYNDFLLKLEVVARQCGRDTDFWAPYVVERKDSANVWPITAQECKSAALPDDTAAKAFLQKDRFDPAIAFDDTTDDDDWLAEIQ</sequence>
<name>A0A3Q8IRQ2_LEIDO</name>
<evidence type="ECO:0000313" key="19">
    <source>
        <dbReference type="Proteomes" id="UP000274082"/>
    </source>
</evidence>
<dbReference type="GO" id="GO:0042162">
    <property type="term" value="F:telomeric DNA binding"/>
    <property type="evidence" value="ECO:0007669"/>
    <property type="project" value="InterPro"/>
</dbReference>
<evidence type="ECO:0000259" key="13">
    <source>
        <dbReference type="SMART" id="SM00559"/>
    </source>
</evidence>
<reference evidence="15" key="2">
    <citation type="submission" date="2011-01" db="EMBL/GenBank/DDBJ databases">
        <authorList>
            <person name="Zhao B.P."/>
            <person name="Ren Z.A."/>
            <person name="Li C.D."/>
        </authorList>
    </citation>
    <scope>NUCLEOTIDE SEQUENCE</scope>
    <source>
        <strain evidence="15">BPK282A1</strain>
    </source>
</reference>
<dbReference type="GO" id="GO:0003690">
    <property type="term" value="F:double-stranded DNA binding"/>
    <property type="evidence" value="ECO:0007669"/>
    <property type="project" value="TreeGrafter"/>
</dbReference>
<dbReference type="EMBL" id="RHLC01000011">
    <property type="protein sequence ID" value="TPP45606.1"/>
    <property type="molecule type" value="Genomic_DNA"/>
</dbReference>
<dbReference type="GO" id="GO:0000723">
    <property type="term" value="P:telomere maintenance"/>
    <property type="evidence" value="ECO:0007669"/>
    <property type="project" value="InterPro"/>
</dbReference>
<dbReference type="GO" id="GO:0003684">
    <property type="term" value="F:damaged DNA binding"/>
    <property type="evidence" value="ECO:0007669"/>
    <property type="project" value="InterPro"/>
</dbReference>
<evidence type="ECO:0000256" key="3">
    <source>
        <dbReference type="ARBA" id="ARBA00022741"/>
    </source>
</evidence>
<dbReference type="InterPro" id="IPR005161">
    <property type="entry name" value="Ku_N"/>
</dbReference>
<dbReference type="Pfam" id="PF03731">
    <property type="entry name" value="Ku_N"/>
    <property type="match status" value="1"/>
</dbReference>
<keyword evidence="4" id="KW-0227">DNA damage</keyword>
<keyword evidence="8" id="KW-0238">DNA-binding</keyword>
<dbReference type="SMART" id="SM00559">
    <property type="entry name" value="Ku78"/>
    <property type="match status" value="1"/>
</dbReference>
<feature type="signal peptide" evidence="12">
    <location>
        <begin position="1"/>
        <end position="19"/>
    </location>
</feature>
<keyword evidence="10" id="KW-0234">DNA repair</keyword>
<dbReference type="InterPro" id="IPR014893">
    <property type="entry name" value="Ku_PK_bind"/>
</dbReference>